<feature type="transmembrane region" description="Helical" evidence="6">
    <location>
        <begin position="182"/>
        <end position="200"/>
    </location>
</feature>
<proteinExistence type="inferred from homology"/>
<dbReference type="Pfam" id="PF01554">
    <property type="entry name" value="MatE"/>
    <property type="match status" value="2"/>
</dbReference>
<dbReference type="Proteomes" id="UP000032180">
    <property type="component" value="Chromosome 6"/>
</dbReference>
<dbReference type="GO" id="GO:0016020">
    <property type="term" value="C:membrane"/>
    <property type="evidence" value="ECO:0007669"/>
    <property type="project" value="UniProtKB-SubCell"/>
</dbReference>
<accession>A0A0D9WPZ9</accession>
<feature type="transmembrane region" description="Helical" evidence="6">
    <location>
        <begin position="395"/>
        <end position="422"/>
    </location>
</feature>
<reference evidence="9" key="2">
    <citation type="submission" date="2013-12" db="EMBL/GenBank/DDBJ databases">
        <authorList>
            <person name="Yu Y."/>
            <person name="Lee S."/>
            <person name="de Baynast K."/>
            <person name="Wissotski M."/>
            <person name="Liu L."/>
            <person name="Talag J."/>
            <person name="Goicoechea J."/>
            <person name="Angelova A."/>
            <person name="Jetty R."/>
            <person name="Kudrna D."/>
            <person name="Golser W."/>
            <person name="Rivera L."/>
            <person name="Zhang J."/>
            <person name="Wing R."/>
        </authorList>
    </citation>
    <scope>NUCLEOTIDE SEQUENCE</scope>
</reference>
<comment type="subcellular location">
    <subcellularLocation>
        <location evidence="1">Membrane</location>
        <topology evidence="1">Multi-pass membrane protein</topology>
    </subcellularLocation>
</comment>
<feature type="transmembrane region" description="Helical" evidence="6">
    <location>
        <begin position="279"/>
        <end position="300"/>
    </location>
</feature>
<protein>
    <recommendedName>
        <fullName evidence="6">Protein DETOXIFICATION</fullName>
    </recommendedName>
    <alternativeName>
        <fullName evidence="6">Multidrug and toxic compound extrusion protein</fullName>
    </alternativeName>
</protein>
<dbReference type="PANTHER" id="PTHR11206">
    <property type="entry name" value="MULTIDRUG RESISTANCE PROTEIN"/>
    <property type="match status" value="1"/>
</dbReference>
<evidence type="ECO:0000256" key="3">
    <source>
        <dbReference type="ARBA" id="ARBA00022692"/>
    </source>
</evidence>
<organism evidence="8 9">
    <name type="scientific">Leersia perrieri</name>
    <dbReference type="NCBI Taxonomy" id="77586"/>
    <lineage>
        <taxon>Eukaryota</taxon>
        <taxon>Viridiplantae</taxon>
        <taxon>Streptophyta</taxon>
        <taxon>Embryophyta</taxon>
        <taxon>Tracheophyta</taxon>
        <taxon>Spermatophyta</taxon>
        <taxon>Magnoliopsida</taxon>
        <taxon>Liliopsida</taxon>
        <taxon>Poales</taxon>
        <taxon>Poaceae</taxon>
        <taxon>BOP clade</taxon>
        <taxon>Oryzoideae</taxon>
        <taxon>Oryzeae</taxon>
        <taxon>Oryzinae</taxon>
        <taxon>Leersia</taxon>
    </lineage>
</organism>
<dbReference type="AlphaFoldDB" id="A0A0D9WPZ9"/>
<evidence type="ECO:0000256" key="7">
    <source>
        <dbReference type="SAM" id="MobiDB-lite"/>
    </source>
</evidence>
<dbReference type="EnsemblPlants" id="LPERR06G11700.1">
    <property type="protein sequence ID" value="LPERR06G11700.1"/>
    <property type="gene ID" value="LPERR06G11700"/>
</dbReference>
<comment type="caution">
    <text evidence="6">Lacks conserved residue(s) required for the propagation of feature annotation.</text>
</comment>
<reference evidence="8 9" key="1">
    <citation type="submission" date="2012-08" db="EMBL/GenBank/DDBJ databases">
        <title>Oryza genome evolution.</title>
        <authorList>
            <person name="Wing R.A."/>
        </authorList>
    </citation>
    <scope>NUCLEOTIDE SEQUENCE</scope>
</reference>
<feature type="transmembrane region" description="Helical" evidence="6">
    <location>
        <begin position="321"/>
        <end position="342"/>
    </location>
</feature>
<feature type="transmembrane region" description="Helical" evidence="6">
    <location>
        <begin position="45"/>
        <end position="67"/>
    </location>
</feature>
<dbReference type="NCBIfam" id="TIGR00797">
    <property type="entry name" value="matE"/>
    <property type="match status" value="1"/>
</dbReference>
<feature type="transmembrane region" description="Helical" evidence="6">
    <location>
        <begin position="220"/>
        <end position="238"/>
    </location>
</feature>
<dbReference type="eggNOG" id="KOG1347">
    <property type="taxonomic scope" value="Eukaryota"/>
</dbReference>
<reference evidence="8" key="3">
    <citation type="submission" date="2015-04" db="UniProtKB">
        <authorList>
            <consortium name="EnsemblPlants"/>
        </authorList>
    </citation>
    <scope>IDENTIFICATION</scope>
</reference>
<dbReference type="InterPro" id="IPR002528">
    <property type="entry name" value="MATE_fam"/>
</dbReference>
<keyword evidence="3 6" id="KW-0812">Transmembrane</keyword>
<evidence type="ECO:0000256" key="5">
    <source>
        <dbReference type="ARBA" id="ARBA00023136"/>
    </source>
</evidence>
<evidence type="ECO:0000256" key="1">
    <source>
        <dbReference type="ARBA" id="ARBA00004141"/>
    </source>
</evidence>
<dbReference type="GO" id="GO:0015297">
    <property type="term" value="F:antiporter activity"/>
    <property type="evidence" value="ECO:0007669"/>
    <property type="project" value="InterPro"/>
</dbReference>
<dbReference type="STRING" id="77586.A0A0D9WPZ9"/>
<sequence>MVINKASMEESPVATGEKDDDDHVSSVPPPPPLAVREEAKRQLRLAGPIVAGALLRYVIQMISVMFVGHLGELPLAGASMASSFATVTGYSILPKVQAQQLDGPITQNPAQPAEQERNVGRTNLFFFSTSTYGTNYYKFYSTYMHGYIFAGQLGMASALDTLCGQAFGAEHYHLLGIYKQRAMLLLTVVSVPLAVVWFYTGEILRLLWQDADIAAEAGAYARWMILALFAYGPLQCHVRFLQAQNIVLPVMASSGAAALCHLLVCWLLVYVAGLGSKGAALSNAVSYWINLAVLAVYVRVSSSCKKTWTGFSTEAFRDALGFFRLAIPSALMMWSFEIIVLLSGRLPNPKLETSVLSISLNTAFLVWMIPFGLGSAISTRVSNELGAGRPHAARLAVRVVVFMAVSEGLVIGLVLVCARHIWGHAYSNEEEVIRYVAKMMVVLSVSNFFDGIQCALSGVARGSGWQKVGACVNLGAYYIVGIPSAYLIAFVLHVGGMASGLSSSMASWCKSCYSWESLYAQIGIKRRQMRRTGFSILHFHLIWRHEDGGDI</sequence>
<feature type="transmembrane region" description="Helical" evidence="6">
    <location>
        <begin position="475"/>
        <end position="495"/>
    </location>
</feature>
<evidence type="ECO:0000313" key="9">
    <source>
        <dbReference type="Proteomes" id="UP000032180"/>
    </source>
</evidence>
<dbReference type="GO" id="GO:0042910">
    <property type="term" value="F:xenobiotic transmembrane transporter activity"/>
    <property type="evidence" value="ECO:0007669"/>
    <property type="project" value="InterPro"/>
</dbReference>
<dbReference type="CDD" id="cd13132">
    <property type="entry name" value="MATE_eukaryotic"/>
    <property type="match status" value="1"/>
</dbReference>
<keyword evidence="5 6" id="KW-0472">Membrane</keyword>
<name>A0A0D9WPZ9_9ORYZ</name>
<dbReference type="Gramene" id="LPERR06G11700.1">
    <property type="protein sequence ID" value="LPERR06G11700.1"/>
    <property type="gene ID" value="LPERR06G11700"/>
</dbReference>
<evidence type="ECO:0000256" key="2">
    <source>
        <dbReference type="ARBA" id="ARBA00010199"/>
    </source>
</evidence>
<feature type="transmembrane region" description="Helical" evidence="6">
    <location>
        <begin position="354"/>
        <end position="374"/>
    </location>
</feature>
<dbReference type="GO" id="GO:1990961">
    <property type="term" value="P:xenobiotic detoxification by transmembrane export across the plasma membrane"/>
    <property type="evidence" value="ECO:0007669"/>
    <property type="project" value="InterPro"/>
</dbReference>
<evidence type="ECO:0000256" key="6">
    <source>
        <dbReference type="RuleBase" id="RU004914"/>
    </source>
</evidence>
<evidence type="ECO:0000256" key="4">
    <source>
        <dbReference type="ARBA" id="ARBA00022989"/>
    </source>
</evidence>
<evidence type="ECO:0000313" key="8">
    <source>
        <dbReference type="EnsemblPlants" id="LPERR06G11700.1"/>
    </source>
</evidence>
<keyword evidence="4 6" id="KW-1133">Transmembrane helix</keyword>
<feature type="transmembrane region" description="Helical" evidence="6">
    <location>
        <begin position="250"/>
        <end position="273"/>
    </location>
</feature>
<feature type="region of interest" description="Disordered" evidence="7">
    <location>
        <begin position="1"/>
        <end position="33"/>
    </location>
</feature>
<dbReference type="InterPro" id="IPR045069">
    <property type="entry name" value="MATE_euk"/>
</dbReference>
<comment type="similarity">
    <text evidence="2 6">Belongs to the multi antimicrobial extrusion (MATE) (TC 2.A.66.1) family.</text>
</comment>
<keyword evidence="9" id="KW-1185">Reference proteome</keyword>